<name>A0A672SEI3_SINGR</name>
<evidence type="ECO:0000256" key="3">
    <source>
        <dbReference type="ARBA" id="ARBA00011886"/>
    </source>
</evidence>
<comment type="pathway">
    <text evidence="1">Purine metabolism; purine nucleoside salvage.</text>
</comment>
<evidence type="ECO:0000256" key="7">
    <source>
        <dbReference type="ARBA" id="ARBA00023929"/>
    </source>
</evidence>
<organism evidence="12 13">
    <name type="scientific">Sinocyclocheilus grahami</name>
    <name type="common">Dianchi golden-line fish</name>
    <name type="synonym">Barbus grahami</name>
    <dbReference type="NCBI Taxonomy" id="75366"/>
    <lineage>
        <taxon>Eukaryota</taxon>
        <taxon>Metazoa</taxon>
        <taxon>Chordata</taxon>
        <taxon>Craniata</taxon>
        <taxon>Vertebrata</taxon>
        <taxon>Euteleostomi</taxon>
        <taxon>Actinopterygii</taxon>
        <taxon>Neopterygii</taxon>
        <taxon>Teleostei</taxon>
        <taxon>Ostariophysi</taxon>
        <taxon>Cypriniformes</taxon>
        <taxon>Cyprinidae</taxon>
        <taxon>Cyprininae</taxon>
        <taxon>Sinocyclocheilus</taxon>
    </lineage>
</organism>
<accession>A0A672SEI3</accession>
<comment type="similarity">
    <text evidence="2">Belongs to the PNP/MTAP phosphorylase family.</text>
</comment>
<proteinExistence type="inferred from homology"/>
<dbReference type="Proteomes" id="UP000472262">
    <property type="component" value="Unassembled WGS sequence"/>
</dbReference>
<keyword evidence="13" id="KW-1185">Reference proteome</keyword>
<comment type="catalytic activity">
    <reaction evidence="8">
        <text>2'-deoxyinosine + phosphate = 2-deoxy-alpha-D-ribose 1-phosphate + hypoxanthine</text>
        <dbReference type="Rhea" id="RHEA:27750"/>
        <dbReference type="ChEBI" id="CHEBI:17368"/>
        <dbReference type="ChEBI" id="CHEBI:28997"/>
        <dbReference type="ChEBI" id="CHEBI:43474"/>
        <dbReference type="ChEBI" id="CHEBI:57259"/>
        <dbReference type="EC" id="2.4.2.1"/>
    </reaction>
</comment>
<dbReference type="GO" id="GO:0009116">
    <property type="term" value="P:nucleoside metabolic process"/>
    <property type="evidence" value="ECO:0007669"/>
    <property type="project" value="InterPro"/>
</dbReference>
<evidence type="ECO:0000313" key="12">
    <source>
        <dbReference type="Ensembl" id="ENSSGRP00000100174.1"/>
    </source>
</evidence>
<dbReference type="EC" id="2.4.2.1" evidence="3"/>
<evidence type="ECO:0000256" key="8">
    <source>
        <dbReference type="ARBA" id="ARBA00023950"/>
    </source>
</evidence>
<keyword evidence="5" id="KW-0808">Transferase</keyword>
<evidence type="ECO:0000256" key="2">
    <source>
        <dbReference type="ARBA" id="ARBA00006751"/>
    </source>
</evidence>
<comment type="catalytic activity">
    <reaction evidence="9">
        <text>guanosine + phosphate = alpha-D-ribose 1-phosphate + guanine</text>
        <dbReference type="Rhea" id="RHEA:13233"/>
        <dbReference type="ChEBI" id="CHEBI:16235"/>
        <dbReference type="ChEBI" id="CHEBI:16750"/>
        <dbReference type="ChEBI" id="CHEBI:43474"/>
        <dbReference type="ChEBI" id="CHEBI:57720"/>
        <dbReference type="EC" id="2.4.2.1"/>
    </reaction>
</comment>
<keyword evidence="4" id="KW-0328">Glycosyltransferase</keyword>
<dbReference type="GO" id="GO:0004731">
    <property type="term" value="F:purine-nucleoside phosphorylase activity"/>
    <property type="evidence" value="ECO:0007669"/>
    <property type="project" value="UniProtKB-EC"/>
</dbReference>
<evidence type="ECO:0000259" key="11">
    <source>
        <dbReference type="Pfam" id="PF01048"/>
    </source>
</evidence>
<feature type="domain" description="Nucleoside phosphorylase" evidence="11">
    <location>
        <begin position="33"/>
        <end position="91"/>
    </location>
</feature>
<reference evidence="12" key="2">
    <citation type="submission" date="2025-09" db="UniProtKB">
        <authorList>
            <consortium name="Ensembl"/>
        </authorList>
    </citation>
    <scope>IDENTIFICATION</scope>
</reference>
<dbReference type="AlphaFoldDB" id="A0A672SEI3"/>
<reference evidence="12" key="1">
    <citation type="submission" date="2025-08" db="UniProtKB">
        <authorList>
            <consortium name="Ensembl"/>
        </authorList>
    </citation>
    <scope>IDENTIFICATION</scope>
</reference>
<evidence type="ECO:0000256" key="1">
    <source>
        <dbReference type="ARBA" id="ARBA00005058"/>
    </source>
</evidence>
<evidence type="ECO:0000256" key="5">
    <source>
        <dbReference type="ARBA" id="ARBA00022679"/>
    </source>
</evidence>
<dbReference type="InterPro" id="IPR011268">
    <property type="entry name" value="Purine_phosphorylase"/>
</dbReference>
<comment type="catalytic activity">
    <reaction evidence="7">
        <text>2'-deoxyguanosine + phosphate = 2-deoxy-alpha-D-ribose 1-phosphate + guanine</text>
        <dbReference type="Rhea" id="RHEA:27738"/>
        <dbReference type="ChEBI" id="CHEBI:16235"/>
        <dbReference type="ChEBI" id="CHEBI:17172"/>
        <dbReference type="ChEBI" id="CHEBI:43474"/>
        <dbReference type="ChEBI" id="CHEBI:57259"/>
        <dbReference type="EC" id="2.4.2.1"/>
    </reaction>
</comment>
<dbReference type="GO" id="GO:0005737">
    <property type="term" value="C:cytoplasm"/>
    <property type="evidence" value="ECO:0007669"/>
    <property type="project" value="TreeGrafter"/>
</dbReference>
<evidence type="ECO:0000313" key="13">
    <source>
        <dbReference type="Proteomes" id="UP000472262"/>
    </source>
</evidence>
<dbReference type="InterPro" id="IPR000845">
    <property type="entry name" value="Nucleoside_phosphorylase_d"/>
</dbReference>
<evidence type="ECO:0000256" key="4">
    <source>
        <dbReference type="ARBA" id="ARBA00022676"/>
    </source>
</evidence>
<evidence type="ECO:0000256" key="10">
    <source>
        <dbReference type="ARBA" id="ARBA00031036"/>
    </source>
</evidence>
<dbReference type="PANTHER" id="PTHR11904:SF26">
    <property type="entry name" value="PURINE NUCLEOSIDE PHOSPHORYLASE"/>
    <property type="match status" value="1"/>
</dbReference>
<protein>
    <recommendedName>
        <fullName evidence="3">purine-nucleoside phosphorylase</fullName>
        <ecNumber evidence="3">2.4.2.1</ecNumber>
    </recommendedName>
    <alternativeName>
        <fullName evidence="10">Inosine-guanosine phosphorylase</fullName>
    </alternativeName>
</protein>
<dbReference type="SUPFAM" id="SSF53167">
    <property type="entry name" value="Purine and uridine phosphorylases"/>
    <property type="match status" value="1"/>
</dbReference>
<dbReference type="Gene3D" id="3.40.50.1580">
    <property type="entry name" value="Nucleoside phosphorylase domain"/>
    <property type="match status" value="1"/>
</dbReference>
<dbReference type="Ensembl" id="ENSSGRT00000106546.1">
    <property type="protein sequence ID" value="ENSSGRP00000100174.1"/>
    <property type="gene ID" value="ENSSGRG00000049903.1"/>
</dbReference>
<evidence type="ECO:0000256" key="9">
    <source>
        <dbReference type="ARBA" id="ARBA00023970"/>
    </source>
</evidence>
<dbReference type="InParanoid" id="A0A672SEI3"/>
<comment type="catalytic activity">
    <reaction evidence="6">
        <text>inosine + phosphate = alpha-D-ribose 1-phosphate + hypoxanthine</text>
        <dbReference type="Rhea" id="RHEA:27646"/>
        <dbReference type="ChEBI" id="CHEBI:17368"/>
        <dbReference type="ChEBI" id="CHEBI:17596"/>
        <dbReference type="ChEBI" id="CHEBI:43474"/>
        <dbReference type="ChEBI" id="CHEBI:57720"/>
        <dbReference type="EC" id="2.4.2.1"/>
    </reaction>
</comment>
<dbReference type="PANTHER" id="PTHR11904">
    <property type="entry name" value="METHYLTHIOADENOSINE/PURINE NUCLEOSIDE PHOSPHORYLASE"/>
    <property type="match status" value="1"/>
</dbReference>
<sequence>MRTTKKPWTGCLLTQISGPKWQLSVVQDSVDCTVPEVVVARHGGMRVFGLSLITNKVVTDYNSTERVNHEEVLETTRMRTKDLQNIVSNLVAKM</sequence>
<evidence type="ECO:0000256" key="6">
    <source>
        <dbReference type="ARBA" id="ARBA00023918"/>
    </source>
</evidence>
<dbReference type="Pfam" id="PF01048">
    <property type="entry name" value="PNP_UDP_1"/>
    <property type="match status" value="1"/>
</dbReference>
<dbReference type="InterPro" id="IPR035994">
    <property type="entry name" value="Nucleoside_phosphorylase_sf"/>
</dbReference>
<dbReference type="OMA" id="PRMSTVH"/>